<feature type="transmembrane region" description="Helical" evidence="1">
    <location>
        <begin position="184"/>
        <end position="209"/>
    </location>
</feature>
<feature type="transmembrane region" description="Helical" evidence="1">
    <location>
        <begin position="84"/>
        <end position="102"/>
    </location>
</feature>
<feature type="transmembrane region" description="Helical" evidence="1">
    <location>
        <begin position="21"/>
        <end position="43"/>
    </location>
</feature>
<dbReference type="Proteomes" id="UP001481872">
    <property type="component" value="Unassembled WGS sequence"/>
</dbReference>
<keyword evidence="1" id="KW-1133">Transmembrane helix</keyword>
<feature type="transmembrane region" description="Helical" evidence="1">
    <location>
        <begin position="142"/>
        <end position="164"/>
    </location>
</feature>
<comment type="caution">
    <text evidence="2">The sequence shown here is derived from an EMBL/GenBank/DDBJ whole genome shotgun (WGS) entry which is preliminary data.</text>
</comment>
<evidence type="ECO:0000313" key="3">
    <source>
        <dbReference type="Proteomes" id="UP001481872"/>
    </source>
</evidence>
<reference evidence="2 3" key="1">
    <citation type="submission" date="2024-04" db="EMBL/GenBank/DDBJ databases">
        <title>Human intestinal bacterial collection.</title>
        <authorList>
            <person name="Pauvert C."/>
            <person name="Hitch T.C.A."/>
            <person name="Clavel T."/>
        </authorList>
    </citation>
    <scope>NUCLEOTIDE SEQUENCE [LARGE SCALE GENOMIC DNA]</scope>
    <source>
        <strain evidence="2 3">CLA-SR-H026</strain>
    </source>
</reference>
<evidence type="ECO:0000313" key="2">
    <source>
        <dbReference type="EMBL" id="MEQ3354296.1"/>
    </source>
</evidence>
<dbReference type="Pfam" id="PF05857">
    <property type="entry name" value="TraX"/>
    <property type="match status" value="1"/>
</dbReference>
<feature type="transmembrane region" description="Helical" evidence="1">
    <location>
        <begin position="221"/>
        <end position="241"/>
    </location>
</feature>
<dbReference type="InterPro" id="IPR008875">
    <property type="entry name" value="TraX"/>
</dbReference>
<keyword evidence="3" id="KW-1185">Reference proteome</keyword>
<protein>
    <submittedName>
        <fullName evidence="2">TraX family protein</fullName>
    </submittedName>
</protein>
<proteinExistence type="predicted"/>
<gene>
    <name evidence="2" type="ORF">AAA081_08325</name>
</gene>
<organism evidence="2 3">
    <name type="scientific">Aedoeadaptatus acetigenes</name>
    <dbReference type="NCBI Taxonomy" id="2981723"/>
    <lineage>
        <taxon>Bacteria</taxon>
        <taxon>Bacillati</taxon>
        <taxon>Bacillota</taxon>
        <taxon>Tissierellia</taxon>
        <taxon>Tissierellales</taxon>
        <taxon>Peptoniphilaceae</taxon>
        <taxon>Aedoeadaptatus</taxon>
    </lineage>
</organism>
<dbReference type="RefSeq" id="WP_349054571.1">
    <property type="nucleotide sequence ID" value="NZ_JBBNPS010000034.1"/>
</dbReference>
<dbReference type="EMBL" id="JBBNPS010000034">
    <property type="protein sequence ID" value="MEQ3354296.1"/>
    <property type="molecule type" value="Genomic_DNA"/>
</dbReference>
<accession>A0ABV1J9Z0</accession>
<feature type="transmembrane region" description="Helical" evidence="1">
    <location>
        <begin position="49"/>
        <end position="72"/>
    </location>
</feature>
<sequence length="243" mass="27909">MEAIKTGRPPESWRVLNGAQLKYIAFLSMLLDHVNNALITPYLDGKGPLLHLSNLLSILGRIAFPLFMYFLVEGFFKTRSRKKYLMNLLLFAIVSEVPFDLFTSRELFNNNWNNMMFTLALSLVTIWIVDEFKGRLSKKSAALWYGASIVVVAVMCAVAMFFSLDYDYHAIIVAYLFYLFYEKPVYGAALGYLSIIKELYSILGFAATLIYNGRRGKQYKWLNYAFYPVHILILGLLRVALNI</sequence>
<keyword evidence="1" id="KW-0472">Membrane</keyword>
<feature type="transmembrane region" description="Helical" evidence="1">
    <location>
        <begin position="114"/>
        <end position="130"/>
    </location>
</feature>
<evidence type="ECO:0000256" key="1">
    <source>
        <dbReference type="SAM" id="Phobius"/>
    </source>
</evidence>
<keyword evidence="1" id="KW-0812">Transmembrane</keyword>
<name>A0ABV1J9Z0_9FIRM</name>